<dbReference type="PROSITE" id="PS51257">
    <property type="entry name" value="PROKAR_LIPOPROTEIN"/>
    <property type="match status" value="1"/>
</dbReference>
<proteinExistence type="predicted"/>
<name>A0A1Y6BWK7_9BACT</name>
<dbReference type="RefSeq" id="WP_132320694.1">
    <property type="nucleotide sequence ID" value="NZ_FWZT01000010.1"/>
</dbReference>
<sequence>MKQQAINASLLTLGLLMSGFSCKTANSDYPKEAVGEADALEAEAIEMDSIDSDSLGGTDMMDTPDPNQGSDDSDDSVDPVDPGDSDDYNDPTDSDVDPEY</sequence>
<dbReference type="Proteomes" id="UP000192907">
    <property type="component" value="Unassembled WGS sequence"/>
</dbReference>
<reference evidence="3" key="1">
    <citation type="submission" date="2017-04" db="EMBL/GenBank/DDBJ databases">
        <authorList>
            <person name="Varghese N."/>
            <person name="Submissions S."/>
        </authorList>
    </citation>
    <scope>NUCLEOTIDE SEQUENCE [LARGE SCALE GENOMIC DNA]</scope>
    <source>
        <strain evidence="3">RKEM611</strain>
    </source>
</reference>
<evidence type="ECO:0000256" key="1">
    <source>
        <dbReference type="SAM" id="MobiDB-lite"/>
    </source>
</evidence>
<accession>A0A1Y6BWK7</accession>
<keyword evidence="3" id="KW-1185">Reference proteome</keyword>
<protein>
    <submittedName>
        <fullName evidence="2">Uncharacterized protein</fullName>
    </submittedName>
</protein>
<dbReference type="EMBL" id="FWZT01000010">
    <property type="protein sequence ID" value="SMF32475.1"/>
    <property type="molecule type" value="Genomic_DNA"/>
</dbReference>
<feature type="compositionally biased region" description="Acidic residues" evidence="1">
    <location>
        <begin position="71"/>
        <end position="100"/>
    </location>
</feature>
<dbReference type="AlphaFoldDB" id="A0A1Y6BWK7"/>
<evidence type="ECO:0000313" key="2">
    <source>
        <dbReference type="EMBL" id="SMF32475.1"/>
    </source>
</evidence>
<evidence type="ECO:0000313" key="3">
    <source>
        <dbReference type="Proteomes" id="UP000192907"/>
    </source>
</evidence>
<organism evidence="2 3">
    <name type="scientific">Pseudobacteriovorax antillogorgiicola</name>
    <dbReference type="NCBI Taxonomy" id="1513793"/>
    <lineage>
        <taxon>Bacteria</taxon>
        <taxon>Pseudomonadati</taxon>
        <taxon>Bdellovibrionota</taxon>
        <taxon>Oligoflexia</taxon>
        <taxon>Oligoflexales</taxon>
        <taxon>Pseudobacteriovoracaceae</taxon>
        <taxon>Pseudobacteriovorax</taxon>
    </lineage>
</organism>
<feature type="region of interest" description="Disordered" evidence="1">
    <location>
        <begin position="47"/>
        <end position="100"/>
    </location>
</feature>
<gene>
    <name evidence="2" type="ORF">SAMN06296036_11031</name>
</gene>